<keyword evidence="2" id="KW-1185">Reference proteome</keyword>
<organism evidence="1 2">
    <name type="scientific">Paracoccus liaowanqingii</name>
    <dbReference type="NCBI Taxonomy" id="2560053"/>
    <lineage>
        <taxon>Bacteria</taxon>
        <taxon>Pseudomonadati</taxon>
        <taxon>Pseudomonadota</taxon>
        <taxon>Alphaproteobacteria</taxon>
        <taxon>Rhodobacterales</taxon>
        <taxon>Paracoccaceae</taxon>
        <taxon>Paracoccus</taxon>
    </lineage>
</organism>
<comment type="caution">
    <text evidence="1">The sequence shown here is derived from an EMBL/GenBank/DDBJ whole genome shotgun (WGS) entry which is preliminary data.</text>
</comment>
<sequence>MTNWATSYRLSAPKRALALLGRWAGRPAAPDDDQAARADRTAIEAEHVATLDLAEFATLKIEDSELAKALAQMGKEVSLRESAKRTEFQSTSCSYAGS</sequence>
<reference evidence="1 2" key="1">
    <citation type="submission" date="2019-03" db="EMBL/GenBank/DDBJ databases">
        <authorList>
            <person name="Li J."/>
        </authorList>
    </citation>
    <scope>NUCLEOTIDE SEQUENCE [LARGE SCALE GENOMIC DNA]</scope>
    <source>
        <strain evidence="1 2">3058</strain>
    </source>
</reference>
<evidence type="ECO:0000313" key="2">
    <source>
        <dbReference type="Proteomes" id="UP000297972"/>
    </source>
</evidence>
<dbReference type="Proteomes" id="UP000297972">
    <property type="component" value="Unassembled WGS sequence"/>
</dbReference>
<proteinExistence type="predicted"/>
<gene>
    <name evidence="1" type="ORF">E4L95_13700</name>
</gene>
<evidence type="ECO:0000313" key="1">
    <source>
        <dbReference type="EMBL" id="TGN56944.1"/>
    </source>
</evidence>
<name>A0A4Z1CFB6_9RHOB</name>
<protein>
    <submittedName>
        <fullName evidence="1">Uncharacterized protein</fullName>
    </submittedName>
</protein>
<accession>A0A4Z1CFB6</accession>
<dbReference type="AlphaFoldDB" id="A0A4Z1CFB6"/>
<dbReference type="EMBL" id="SRPG01000136">
    <property type="protein sequence ID" value="TGN56944.1"/>
    <property type="molecule type" value="Genomic_DNA"/>
</dbReference>